<protein>
    <recommendedName>
        <fullName evidence="4">Sel1 repeat family protein</fullName>
    </recommendedName>
</protein>
<name>A0A0A7EMQ6_9GAMM</name>
<dbReference type="PANTHER" id="PTHR43628:SF1">
    <property type="entry name" value="CHITIN SYNTHASE REGULATORY FACTOR 2-RELATED"/>
    <property type="match status" value="1"/>
</dbReference>
<keyword evidence="3" id="KW-1185">Reference proteome</keyword>
<feature type="chain" id="PRO_5002039285" description="Sel1 repeat family protein" evidence="1">
    <location>
        <begin position="25"/>
        <end position="317"/>
    </location>
</feature>
<dbReference type="KEGG" id="pseo:OM33_20180"/>
<dbReference type="Proteomes" id="UP000030341">
    <property type="component" value="Chromosome 2"/>
</dbReference>
<dbReference type="RefSeq" id="WP_040136278.1">
    <property type="nucleotide sequence ID" value="NZ_CP009889.1"/>
</dbReference>
<evidence type="ECO:0000313" key="3">
    <source>
        <dbReference type="Proteomes" id="UP000030341"/>
    </source>
</evidence>
<dbReference type="Pfam" id="PF08238">
    <property type="entry name" value="Sel1"/>
    <property type="match status" value="4"/>
</dbReference>
<evidence type="ECO:0000313" key="2">
    <source>
        <dbReference type="EMBL" id="AIY67356.1"/>
    </source>
</evidence>
<dbReference type="STRING" id="1348114.OM33_20180"/>
<dbReference type="SUPFAM" id="SSF81901">
    <property type="entry name" value="HCP-like"/>
    <property type="match status" value="1"/>
</dbReference>
<evidence type="ECO:0000256" key="1">
    <source>
        <dbReference type="SAM" id="SignalP"/>
    </source>
</evidence>
<dbReference type="AlphaFoldDB" id="A0A0A7EMQ6"/>
<dbReference type="EMBL" id="CP009889">
    <property type="protein sequence ID" value="AIY67356.1"/>
    <property type="molecule type" value="Genomic_DNA"/>
</dbReference>
<feature type="signal peptide" evidence="1">
    <location>
        <begin position="1"/>
        <end position="24"/>
    </location>
</feature>
<dbReference type="Gene3D" id="1.25.40.10">
    <property type="entry name" value="Tetratricopeptide repeat domain"/>
    <property type="match status" value="2"/>
</dbReference>
<reference evidence="2 3" key="1">
    <citation type="submission" date="2014-11" db="EMBL/GenBank/DDBJ databases">
        <title>Complete Genome Sequence of Pseudoalteromonas sp. Strain OCN003 Isolated from Kaneohe Bay, Oahu, Hawaii.</title>
        <authorList>
            <person name="Beurmann S."/>
            <person name="Videau P."/>
            <person name="Ushijima B."/>
            <person name="Smith A.M."/>
            <person name="Aeby G.S."/>
            <person name="Callahan S.M."/>
            <person name="Belcaid M."/>
        </authorList>
    </citation>
    <scope>NUCLEOTIDE SEQUENCE [LARGE SCALE GENOMIC DNA]</scope>
    <source>
        <strain evidence="2 3">OCN003</strain>
    </source>
</reference>
<organism evidence="2 3">
    <name type="scientific">Pseudoalteromonas piratica</name>
    <dbReference type="NCBI Taxonomy" id="1348114"/>
    <lineage>
        <taxon>Bacteria</taxon>
        <taxon>Pseudomonadati</taxon>
        <taxon>Pseudomonadota</taxon>
        <taxon>Gammaproteobacteria</taxon>
        <taxon>Alteromonadales</taxon>
        <taxon>Pseudoalteromonadaceae</taxon>
        <taxon>Pseudoalteromonas</taxon>
    </lineage>
</organism>
<accession>A0A0A7EMQ6</accession>
<proteinExistence type="predicted"/>
<dbReference type="InterPro" id="IPR006597">
    <property type="entry name" value="Sel1-like"/>
</dbReference>
<keyword evidence="1" id="KW-0732">Signal</keyword>
<dbReference type="SMART" id="SM00671">
    <property type="entry name" value="SEL1"/>
    <property type="match status" value="4"/>
</dbReference>
<dbReference type="eggNOG" id="COG0790">
    <property type="taxonomic scope" value="Bacteria"/>
</dbReference>
<dbReference type="InterPro" id="IPR011990">
    <property type="entry name" value="TPR-like_helical_dom_sf"/>
</dbReference>
<dbReference type="HOGENOM" id="CLU_876811_0_0_6"/>
<dbReference type="PANTHER" id="PTHR43628">
    <property type="entry name" value="ACTIVATOR OF C KINASE PROTEIN 1-RELATED"/>
    <property type="match status" value="1"/>
</dbReference>
<dbReference type="OrthoDB" id="6114904at2"/>
<sequence>MYTFRATWLMLPLCFSVFLETAFALELTPAERLSQEAAKYQKICNTDACAKKMQKMRKYARWKEPKAQLVLGYAYLYGDGVAQDTVEAVKWLKRTTQNNNPGAKKYALKAAQTLEKMYRQGIGIEQDIQQADELFSLLVAQNYAPTLYKLALSYEEKDINQSIAYLKQASETRYAPAIYRLAQIYHAGYGVEQDELQAAEYYKTLVINDYHDSREQLSAIIASLKNTPTPKQADKITEFERMLNIEVITVNPDGVVAEDSLSNSLAQFKRSKAKFIPATGSRIKGRSCGNTSNSCGTINSDELEDLINESAGISEGN</sequence>
<dbReference type="InterPro" id="IPR052945">
    <property type="entry name" value="Mitotic_Regulator"/>
</dbReference>
<evidence type="ECO:0008006" key="4">
    <source>
        <dbReference type="Google" id="ProtNLM"/>
    </source>
</evidence>
<gene>
    <name evidence="2" type="ORF">OM33_20180</name>
</gene>